<keyword evidence="4 6" id="KW-0472">Membrane</keyword>
<name>A0A5N5QF82_9AGAM</name>
<feature type="region of interest" description="Disordered" evidence="5">
    <location>
        <begin position="410"/>
        <end position="453"/>
    </location>
</feature>
<comment type="subcellular location">
    <subcellularLocation>
        <location evidence="1">Membrane</location>
        <topology evidence="1">Single-pass membrane protein</topology>
    </subcellularLocation>
</comment>
<reference evidence="7 8" key="1">
    <citation type="journal article" date="2019" name="Fungal Biol. Biotechnol.">
        <title>Draft genome sequence of fastidious pathogen Ceratobasidium theobromae, which causes vascular-streak dieback in Theobroma cacao.</title>
        <authorList>
            <person name="Ali S.S."/>
            <person name="Asman A."/>
            <person name="Shao J."/>
            <person name="Firmansyah A.P."/>
            <person name="Susilo A.W."/>
            <person name="Rosmana A."/>
            <person name="McMahon P."/>
            <person name="Junaid M."/>
            <person name="Guest D."/>
            <person name="Kheng T.Y."/>
            <person name="Meinhardt L.W."/>
            <person name="Bailey B.A."/>
        </authorList>
    </citation>
    <scope>NUCLEOTIDE SEQUENCE [LARGE SCALE GENOMIC DNA]</scope>
    <source>
        <strain evidence="7 8">CT2</strain>
    </source>
</reference>
<sequence>MAVLAQATLALVKGDKRRMIDAQKRVDGTPGHILSGRSAPEDERKISMLSQQRGFGATIQSLVLGACSLAQMPSGPLVVVGLGLSCLISSVTGLNILSPHHAVAEILDVPENVTIMTPRQRKSAEQQLFDFGSAQNGLIELNNVLRRQQGCANGLAPCSNDTGTCCPTGGTCCGRQVCCSPGRWCYNFGCCDMSEDGCDGSVDRFLSLRVWSGSQSCIGVLSQILAMLQGWQLLRKRVGIPVSSRLNDKWLTSIDPIKLVILVSPLTGILGAVPLAKPARHPQRAPNLAIRCARAKPFAAVSAGFTCYRDSAGQPQCHNPSVNVAQSTSIAVGSITVEDTSTSTTRSAEVNGGSNTVTQTPTGTANDNKSNTNTAAITGGLVGGIGVIIIVGLVIGAVFWFRRRARRATETTEAQTQDHVSPQPQYPQSRPPSTSGSVLPPTPGHGTADPFLRPMNQIQDFGVSSLSGALASSDAPPPGLNATTDADNKDNTYSGTSLNRWSSLRTTDTANLNQGPGPGADATAPYDPDAQLAYTQNLPAHRPSLRLNRSCTQNYANSHWPSTLDPRLAFSMMKLAIALLYVVSLVTALDVPLPHHAVAEILVIPENVTIMTPRQRKPVFEQQLFDFGSAQNGFSELGHILKRQQSCPSGEGACPNDAGLTVVYRDVVPKLHNVARVAVVVRAAIIVLSSTAKLDAARLGKPARHLQHVTRMATHRVRAKLFAAVCPTAFMIIEGSYMTLATGFICYRDSANNPLCRDPNPVDPSTTGASSTTEVTSTRVPPPVPSATQSQEPEAPTQTNQVTTSSLTSRAVNSAGTTSQANVRKSSTNIGAIVGGSVAGVVAFGALILIIAFWIRRRANGANEAQAQAQAQSYLSPQPQYPQSPPPGAPGASYPGTIPPTPGTADPFLTPMGQAQNLGVSYFPGAPMSSGASAAASVPTTQYAGLPEPQQLDDARLTTGTPYMPMPLHDDLPRPISMNVAPMQGNWSDGSTANGRPWSGFASGPLPPGLNANAFVGYTESTHSGPDPSRWSGPSTMGTGPAYANLNPGFAIPNPGYAGPNPGSMPGPVPGPGLAGASAPVRDNSNLRPPFPLDEPDNGTSTVYLPSSRASGYDDTYAMHSPPGSPPPPGVYGGMVGASGSGNKATTATPPPPPEFASGEKHVYRPSFD</sequence>
<feature type="transmembrane region" description="Helical" evidence="6">
    <location>
        <begin position="830"/>
        <end position="855"/>
    </location>
</feature>
<keyword evidence="2 6" id="KW-0812">Transmembrane</keyword>
<feature type="region of interest" description="Disordered" evidence="5">
    <location>
        <begin position="757"/>
        <end position="823"/>
    </location>
</feature>
<evidence type="ECO:0000256" key="2">
    <source>
        <dbReference type="ARBA" id="ARBA00022692"/>
    </source>
</evidence>
<feature type="region of interest" description="Disordered" evidence="5">
    <location>
        <begin position="1115"/>
        <end position="1169"/>
    </location>
</feature>
<dbReference type="InterPro" id="IPR051694">
    <property type="entry name" value="Immunoregulatory_rcpt-like"/>
</dbReference>
<proteinExistence type="predicted"/>
<feature type="compositionally biased region" description="Pro residues" evidence="5">
    <location>
        <begin position="879"/>
        <end position="889"/>
    </location>
</feature>
<gene>
    <name evidence="7" type="ORF">CTheo_6448</name>
</gene>
<dbReference type="GO" id="GO:0016020">
    <property type="term" value="C:membrane"/>
    <property type="evidence" value="ECO:0007669"/>
    <property type="project" value="UniProtKB-SubCell"/>
</dbReference>
<evidence type="ECO:0000256" key="5">
    <source>
        <dbReference type="SAM" id="MobiDB-lite"/>
    </source>
</evidence>
<dbReference type="GO" id="GO:0071944">
    <property type="term" value="C:cell periphery"/>
    <property type="evidence" value="ECO:0007669"/>
    <property type="project" value="UniProtKB-ARBA"/>
</dbReference>
<dbReference type="OrthoDB" id="5358959at2759"/>
<organism evidence="7 8">
    <name type="scientific">Ceratobasidium theobromae</name>
    <dbReference type="NCBI Taxonomy" id="1582974"/>
    <lineage>
        <taxon>Eukaryota</taxon>
        <taxon>Fungi</taxon>
        <taxon>Dikarya</taxon>
        <taxon>Basidiomycota</taxon>
        <taxon>Agaricomycotina</taxon>
        <taxon>Agaricomycetes</taxon>
        <taxon>Cantharellales</taxon>
        <taxon>Ceratobasidiaceae</taxon>
        <taxon>Ceratobasidium</taxon>
    </lineage>
</organism>
<feature type="transmembrane region" description="Helical" evidence="6">
    <location>
        <begin position="376"/>
        <end position="401"/>
    </location>
</feature>
<evidence type="ECO:0000256" key="4">
    <source>
        <dbReference type="ARBA" id="ARBA00023136"/>
    </source>
</evidence>
<feature type="compositionally biased region" description="Basic and acidic residues" evidence="5">
    <location>
        <begin position="1158"/>
        <end position="1169"/>
    </location>
</feature>
<feature type="region of interest" description="Disordered" evidence="5">
    <location>
        <begin position="1057"/>
        <end position="1100"/>
    </location>
</feature>
<dbReference type="Proteomes" id="UP000383932">
    <property type="component" value="Unassembled WGS sequence"/>
</dbReference>
<dbReference type="PANTHER" id="PTHR15549">
    <property type="entry name" value="PAIRED IMMUNOGLOBULIN-LIKE TYPE 2 RECEPTOR"/>
    <property type="match status" value="1"/>
</dbReference>
<keyword evidence="8" id="KW-1185">Reference proteome</keyword>
<evidence type="ECO:0000313" key="8">
    <source>
        <dbReference type="Proteomes" id="UP000383932"/>
    </source>
</evidence>
<feature type="region of interest" description="Disordered" evidence="5">
    <location>
        <begin position="870"/>
        <end position="911"/>
    </location>
</feature>
<dbReference type="AlphaFoldDB" id="A0A5N5QF82"/>
<evidence type="ECO:0000256" key="1">
    <source>
        <dbReference type="ARBA" id="ARBA00004167"/>
    </source>
</evidence>
<accession>A0A5N5QF82</accession>
<feature type="region of interest" description="Disordered" evidence="5">
    <location>
        <begin position="467"/>
        <end position="527"/>
    </location>
</feature>
<dbReference type="EMBL" id="SSOP01000197">
    <property type="protein sequence ID" value="KAB5590106.1"/>
    <property type="molecule type" value="Genomic_DNA"/>
</dbReference>
<dbReference type="PANTHER" id="PTHR15549:SF30">
    <property type="entry name" value="MID2 DOMAIN-CONTAINING PROTEIN"/>
    <property type="match status" value="1"/>
</dbReference>
<protein>
    <submittedName>
        <fullName evidence="7">Transmembrane protein</fullName>
    </submittedName>
</protein>
<evidence type="ECO:0000256" key="6">
    <source>
        <dbReference type="SAM" id="Phobius"/>
    </source>
</evidence>
<keyword evidence="3 6" id="KW-1133">Transmembrane helix</keyword>
<feature type="compositionally biased region" description="Polar residues" evidence="5">
    <location>
        <begin position="787"/>
        <end position="823"/>
    </location>
</feature>
<dbReference type="CDD" id="cd12087">
    <property type="entry name" value="TM_EGFR-like"/>
    <property type="match status" value="1"/>
</dbReference>
<feature type="compositionally biased region" description="Low complexity" evidence="5">
    <location>
        <begin position="770"/>
        <end position="779"/>
    </location>
</feature>
<comment type="caution">
    <text evidence="7">The sequence shown here is derived from an EMBL/GenBank/DDBJ whole genome shotgun (WGS) entry which is preliminary data.</text>
</comment>
<feature type="compositionally biased region" description="Gly residues" evidence="5">
    <location>
        <begin position="1131"/>
        <end position="1140"/>
    </location>
</feature>
<feature type="compositionally biased region" description="Polar residues" evidence="5">
    <location>
        <begin position="481"/>
        <end position="514"/>
    </location>
</feature>
<feature type="region of interest" description="Disordered" evidence="5">
    <location>
        <begin position="341"/>
        <end position="371"/>
    </location>
</feature>
<feature type="compositionally biased region" description="Low complexity" evidence="5">
    <location>
        <begin position="411"/>
        <end position="433"/>
    </location>
</feature>
<feature type="transmembrane region" description="Helical" evidence="6">
    <location>
        <begin position="721"/>
        <end position="745"/>
    </location>
</feature>
<evidence type="ECO:0000256" key="3">
    <source>
        <dbReference type="ARBA" id="ARBA00022989"/>
    </source>
</evidence>
<evidence type="ECO:0000313" key="7">
    <source>
        <dbReference type="EMBL" id="KAB5590106.1"/>
    </source>
</evidence>